<keyword evidence="3" id="KW-1185">Reference proteome</keyword>
<reference evidence="2" key="5">
    <citation type="submission" date="2025-09" db="UniProtKB">
        <authorList>
            <consortium name="Ensembl"/>
        </authorList>
    </citation>
    <scope>IDENTIFICATION</scope>
</reference>
<proteinExistence type="predicted"/>
<dbReference type="Proteomes" id="UP000314986">
    <property type="component" value="Unassembled WGS sequence"/>
</dbReference>
<feature type="region of interest" description="Disordered" evidence="1">
    <location>
        <begin position="112"/>
        <end position="138"/>
    </location>
</feature>
<accession>A0A4W3IGH3</accession>
<name>A0A4W3IGH3_CALMI</name>
<dbReference type="InParanoid" id="A0A4W3IGH3"/>
<evidence type="ECO:0000313" key="2">
    <source>
        <dbReference type="Ensembl" id="ENSCMIP00000025918.1"/>
    </source>
</evidence>
<reference evidence="3" key="3">
    <citation type="journal article" date="2014" name="Nature">
        <title>Elephant shark genome provides unique insights into gnathostome evolution.</title>
        <authorList>
            <consortium name="International Elephant Shark Genome Sequencing Consortium"/>
            <person name="Venkatesh B."/>
            <person name="Lee A.P."/>
            <person name="Ravi V."/>
            <person name="Maurya A.K."/>
            <person name="Lian M.M."/>
            <person name="Swann J.B."/>
            <person name="Ohta Y."/>
            <person name="Flajnik M.F."/>
            <person name="Sutoh Y."/>
            <person name="Kasahara M."/>
            <person name="Hoon S."/>
            <person name="Gangu V."/>
            <person name="Roy S.W."/>
            <person name="Irimia M."/>
            <person name="Korzh V."/>
            <person name="Kondrychyn I."/>
            <person name="Lim Z.W."/>
            <person name="Tay B.H."/>
            <person name="Tohari S."/>
            <person name="Kong K.W."/>
            <person name="Ho S."/>
            <person name="Lorente-Galdos B."/>
            <person name="Quilez J."/>
            <person name="Marques-Bonet T."/>
            <person name="Raney B.J."/>
            <person name="Ingham P.W."/>
            <person name="Tay A."/>
            <person name="Hillier L.W."/>
            <person name="Minx P."/>
            <person name="Boehm T."/>
            <person name="Wilson R.K."/>
            <person name="Brenner S."/>
            <person name="Warren W.C."/>
        </authorList>
    </citation>
    <scope>NUCLEOTIDE SEQUENCE [LARGE SCALE GENOMIC DNA]</scope>
</reference>
<sequence length="138" mass="15563">MWALRRLGSPRALITLPRARRPLLIWMDSFSRSPAFPVRTMRSEPAKSTKWNLEIRSLVPSSAFPLLSPLRPRPWPRRCSMVTVKIEWERLERGLTSVAPVCLAVFPISSKLSTSSRPSTSHSFTPHSTATQPTSNTP</sequence>
<feature type="compositionally biased region" description="Low complexity" evidence="1">
    <location>
        <begin position="112"/>
        <end position="131"/>
    </location>
</feature>
<reference evidence="3" key="1">
    <citation type="journal article" date="2006" name="Science">
        <title>Ancient noncoding elements conserved in the human genome.</title>
        <authorList>
            <person name="Venkatesh B."/>
            <person name="Kirkness E.F."/>
            <person name="Loh Y.H."/>
            <person name="Halpern A.L."/>
            <person name="Lee A.P."/>
            <person name="Johnson J."/>
            <person name="Dandona N."/>
            <person name="Viswanathan L.D."/>
            <person name="Tay A."/>
            <person name="Venter J.C."/>
            <person name="Strausberg R.L."/>
            <person name="Brenner S."/>
        </authorList>
    </citation>
    <scope>NUCLEOTIDE SEQUENCE [LARGE SCALE GENOMIC DNA]</scope>
</reference>
<evidence type="ECO:0000256" key="1">
    <source>
        <dbReference type="SAM" id="MobiDB-lite"/>
    </source>
</evidence>
<dbReference type="OMA" id="RRCSMVT"/>
<dbReference type="GeneTree" id="ENSGT00940000177011"/>
<reference evidence="2" key="4">
    <citation type="submission" date="2025-08" db="UniProtKB">
        <authorList>
            <consortium name="Ensembl"/>
        </authorList>
    </citation>
    <scope>IDENTIFICATION</scope>
</reference>
<dbReference type="AlphaFoldDB" id="A0A4W3IGH3"/>
<organism evidence="2 3">
    <name type="scientific">Callorhinchus milii</name>
    <name type="common">Ghost shark</name>
    <dbReference type="NCBI Taxonomy" id="7868"/>
    <lineage>
        <taxon>Eukaryota</taxon>
        <taxon>Metazoa</taxon>
        <taxon>Chordata</taxon>
        <taxon>Craniata</taxon>
        <taxon>Vertebrata</taxon>
        <taxon>Chondrichthyes</taxon>
        <taxon>Holocephali</taxon>
        <taxon>Chimaeriformes</taxon>
        <taxon>Callorhinchidae</taxon>
        <taxon>Callorhinchus</taxon>
    </lineage>
</organism>
<reference evidence="3" key="2">
    <citation type="journal article" date="2007" name="PLoS Biol.">
        <title>Survey sequencing and comparative analysis of the elephant shark (Callorhinchus milii) genome.</title>
        <authorList>
            <person name="Venkatesh B."/>
            <person name="Kirkness E.F."/>
            <person name="Loh Y.H."/>
            <person name="Halpern A.L."/>
            <person name="Lee A.P."/>
            <person name="Johnson J."/>
            <person name="Dandona N."/>
            <person name="Viswanathan L.D."/>
            <person name="Tay A."/>
            <person name="Venter J.C."/>
            <person name="Strausberg R.L."/>
            <person name="Brenner S."/>
        </authorList>
    </citation>
    <scope>NUCLEOTIDE SEQUENCE [LARGE SCALE GENOMIC DNA]</scope>
</reference>
<protein>
    <submittedName>
        <fullName evidence="2">Uncharacterized protein</fullName>
    </submittedName>
</protein>
<evidence type="ECO:0000313" key="3">
    <source>
        <dbReference type="Proteomes" id="UP000314986"/>
    </source>
</evidence>
<dbReference type="Ensembl" id="ENSCMIT00000026345.1">
    <property type="protein sequence ID" value="ENSCMIP00000025918.1"/>
    <property type="gene ID" value="ENSCMIG00000011379.1"/>
</dbReference>